<feature type="domain" description="AAA+ ATPase At3g28540-like C-terminal" evidence="1">
    <location>
        <begin position="24"/>
        <end position="58"/>
    </location>
</feature>
<sequence length="73" mass="8547">MFTYSWIIVRLLSSRNSMLCTLIFEEHDMFELIEKMLLEVKATLAEITEQLMVSKNPDVLRLRVLLSFLTPKG</sequence>
<evidence type="ECO:0000313" key="3">
    <source>
        <dbReference type="Proteomes" id="UP000516314"/>
    </source>
</evidence>
<proteinExistence type="predicted"/>
<gene>
    <name evidence="2" type="ORF">AT9943_LOCUS14778</name>
</gene>
<organism evidence="2 3">
    <name type="scientific">Arabidopsis thaliana</name>
    <name type="common">Mouse-ear cress</name>
    <dbReference type="NCBI Taxonomy" id="3702"/>
    <lineage>
        <taxon>Eukaryota</taxon>
        <taxon>Viridiplantae</taxon>
        <taxon>Streptophyta</taxon>
        <taxon>Embryophyta</taxon>
        <taxon>Tracheophyta</taxon>
        <taxon>Spermatophyta</taxon>
        <taxon>Magnoliopsida</taxon>
        <taxon>eudicotyledons</taxon>
        <taxon>Gunneridae</taxon>
        <taxon>Pentapetalae</taxon>
        <taxon>rosids</taxon>
        <taxon>malvids</taxon>
        <taxon>Brassicales</taxon>
        <taxon>Brassicaceae</taxon>
        <taxon>Camelineae</taxon>
        <taxon>Arabidopsis</taxon>
    </lineage>
</organism>
<accession>A0A7G2EX96</accession>
<evidence type="ECO:0000259" key="1">
    <source>
        <dbReference type="Pfam" id="PF25568"/>
    </source>
</evidence>
<name>A0A7G2EX96_ARATH</name>
<dbReference type="AlphaFoldDB" id="A0A7G2EX96"/>
<evidence type="ECO:0000313" key="2">
    <source>
        <dbReference type="EMBL" id="CAD5327058.1"/>
    </source>
</evidence>
<dbReference type="Proteomes" id="UP000516314">
    <property type="component" value="Chromosome 4"/>
</dbReference>
<reference evidence="2 3" key="1">
    <citation type="submission" date="2020-09" db="EMBL/GenBank/DDBJ databases">
        <authorList>
            <person name="Ashkenazy H."/>
        </authorList>
    </citation>
    <scope>NUCLEOTIDE SEQUENCE [LARGE SCALE GENOMIC DNA]</scope>
    <source>
        <strain evidence="3">cv. Cdm-0</strain>
    </source>
</reference>
<dbReference type="InterPro" id="IPR058017">
    <property type="entry name" value="At3g28540-like_C"/>
</dbReference>
<dbReference type="EMBL" id="LR881469">
    <property type="protein sequence ID" value="CAD5327058.1"/>
    <property type="molecule type" value="Genomic_DNA"/>
</dbReference>
<dbReference type="Pfam" id="PF25568">
    <property type="entry name" value="AAA_lid_At3g28540"/>
    <property type="match status" value="1"/>
</dbReference>
<protein>
    <submittedName>
        <fullName evidence="2">(thale cress) hypothetical protein</fullName>
    </submittedName>
</protein>